<gene>
    <name evidence="5" type="ORF">QCA50_002579</name>
</gene>
<dbReference type="SUPFAM" id="SSF48230">
    <property type="entry name" value="Chondroitin AC/alginate lyase"/>
    <property type="match status" value="1"/>
</dbReference>
<keyword evidence="6" id="KW-1185">Reference proteome</keyword>
<dbReference type="Proteomes" id="UP001385951">
    <property type="component" value="Unassembled WGS sequence"/>
</dbReference>
<evidence type="ECO:0000259" key="4">
    <source>
        <dbReference type="Pfam" id="PF05426"/>
    </source>
</evidence>
<feature type="domain" description="Alginate lyase" evidence="4">
    <location>
        <begin position="82"/>
        <end position="309"/>
    </location>
</feature>
<feature type="signal peptide" evidence="3">
    <location>
        <begin position="1"/>
        <end position="20"/>
    </location>
</feature>
<dbReference type="InterPro" id="IPR008397">
    <property type="entry name" value="Alginate_lyase_dom"/>
</dbReference>
<dbReference type="Gene3D" id="1.50.10.100">
    <property type="entry name" value="Chondroitin AC/alginate lyase"/>
    <property type="match status" value="1"/>
</dbReference>
<dbReference type="EMBL" id="JASBNA010000003">
    <property type="protein sequence ID" value="KAK7693014.1"/>
    <property type="molecule type" value="Genomic_DNA"/>
</dbReference>
<keyword evidence="2" id="KW-0456">Lyase</keyword>
<accession>A0AAW0GMF9</accession>
<dbReference type="GO" id="GO:0042597">
    <property type="term" value="C:periplasmic space"/>
    <property type="evidence" value="ECO:0007669"/>
    <property type="project" value="InterPro"/>
</dbReference>
<evidence type="ECO:0000313" key="5">
    <source>
        <dbReference type="EMBL" id="KAK7693014.1"/>
    </source>
</evidence>
<dbReference type="AlphaFoldDB" id="A0AAW0GMF9"/>
<evidence type="ECO:0000256" key="2">
    <source>
        <dbReference type="ARBA" id="ARBA00023239"/>
    </source>
</evidence>
<evidence type="ECO:0000256" key="1">
    <source>
        <dbReference type="ARBA" id="ARBA00022729"/>
    </source>
</evidence>
<dbReference type="InterPro" id="IPR008929">
    <property type="entry name" value="Chondroitin_lyas"/>
</dbReference>
<evidence type="ECO:0000256" key="3">
    <source>
        <dbReference type="SAM" id="SignalP"/>
    </source>
</evidence>
<dbReference type="GO" id="GO:0016829">
    <property type="term" value="F:lyase activity"/>
    <property type="evidence" value="ECO:0007669"/>
    <property type="project" value="UniProtKB-KW"/>
</dbReference>
<reference evidence="5 6" key="1">
    <citation type="submission" date="2022-09" db="EMBL/GenBank/DDBJ databases">
        <authorList>
            <person name="Palmer J.M."/>
        </authorList>
    </citation>
    <scope>NUCLEOTIDE SEQUENCE [LARGE SCALE GENOMIC DNA]</scope>
    <source>
        <strain evidence="5 6">DSM 7382</strain>
    </source>
</reference>
<sequence length="404" mass="43920">MRLSASFAFLAGWAVSASTAAFVHPGLLHTNADFERIRGKISAGAQPWTSAWDTFHGLWLAQTSYAIRGPHPIVYRGGSETQNYGDLYNDIASAYTQAIQWKLTDDTSYADAAVKILDAWATTLTQVNGDADRFLAAGLYGYEFANAAEIMRGYSGWPAASFQAFKTMMVNVFYPVSLDFLTNHNGQNGVVWPTDVLHYWANWDLCNVAGIQAIGVLTDNQTMYDYATDYFYNGPGQGSINHTIPFIHIEEGSGKELGQTSESGRDQGHATLDYALLGAIAQTAWNQGLDLFGYSNSRILAGSEYMAKYNLGFDVPFTPYVTRAWGNISTISAGSRGIIRPVWELLYAHYDGVKGLNASWTGAMRDHVLNNTGGAENGVGSAGGNSGGYDQLGYGTLLFRLDGN</sequence>
<organism evidence="5 6">
    <name type="scientific">Cerrena zonata</name>
    <dbReference type="NCBI Taxonomy" id="2478898"/>
    <lineage>
        <taxon>Eukaryota</taxon>
        <taxon>Fungi</taxon>
        <taxon>Dikarya</taxon>
        <taxon>Basidiomycota</taxon>
        <taxon>Agaricomycotina</taxon>
        <taxon>Agaricomycetes</taxon>
        <taxon>Polyporales</taxon>
        <taxon>Cerrenaceae</taxon>
        <taxon>Cerrena</taxon>
    </lineage>
</organism>
<proteinExistence type="predicted"/>
<evidence type="ECO:0000313" key="6">
    <source>
        <dbReference type="Proteomes" id="UP001385951"/>
    </source>
</evidence>
<dbReference type="Pfam" id="PF05426">
    <property type="entry name" value="Alginate_lyase"/>
    <property type="match status" value="1"/>
</dbReference>
<protein>
    <recommendedName>
        <fullName evidence="4">Alginate lyase domain-containing protein</fullName>
    </recommendedName>
</protein>
<keyword evidence="1 3" id="KW-0732">Signal</keyword>
<comment type="caution">
    <text evidence="5">The sequence shown here is derived from an EMBL/GenBank/DDBJ whole genome shotgun (WGS) entry which is preliminary data.</text>
</comment>
<name>A0AAW0GMF9_9APHY</name>
<feature type="chain" id="PRO_5043687621" description="Alginate lyase domain-containing protein" evidence="3">
    <location>
        <begin position="21"/>
        <end position="404"/>
    </location>
</feature>